<organism evidence="2 5">
    <name type="scientific">Acinetobacter wanghuae</name>
    <dbReference type="NCBI Taxonomy" id="2662362"/>
    <lineage>
        <taxon>Bacteria</taxon>
        <taxon>Pseudomonadati</taxon>
        <taxon>Pseudomonadota</taxon>
        <taxon>Gammaproteobacteria</taxon>
        <taxon>Moraxellales</taxon>
        <taxon>Moraxellaceae</taxon>
        <taxon>Acinetobacter</taxon>
    </lineage>
</organism>
<sequence length="176" mass="19938">MATDIPQELQELEANSGIFAIWMVFHHYGIDLEISDLAQLCRHDPDAGTSTIALCVALQKLGLDVVFSTDFDSHLQDNEVHFYAEAKQLNIPIQPAISYSQIQHAVEQGQFVIVYYDTLEGVGNHSLIYGIDDEQIEFFDSFEAMPKSVFEQQRQVEGICRQAILIDDRTFVVRAQ</sequence>
<dbReference type="GO" id="GO:0008233">
    <property type="term" value="F:peptidase activity"/>
    <property type="evidence" value="ECO:0007669"/>
    <property type="project" value="InterPro"/>
</dbReference>
<dbReference type="Proteomes" id="UP000327478">
    <property type="component" value="Chromosome"/>
</dbReference>
<dbReference type="GO" id="GO:0006508">
    <property type="term" value="P:proteolysis"/>
    <property type="evidence" value="ECO:0007669"/>
    <property type="project" value="InterPro"/>
</dbReference>
<dbReference type="EMBL" id="WITK01000003">
    <property type="protein sequence ID" value="MQW91340.1"/>
    <property type="molecule type" value="Genomic_DNA"/>
</dbReference>
<proteinExistence type="predicted"/>
<dbReference type="EMBL" id="CP045650">
    <property type="protein sequence ID" value="QGA11755.1"/>
    <property type="molecule type" value="Genomic_DNA"/>
</dbReference>
<dbReference type="Pfam" id="PF03412">
    <property type="entry name" value="Peptidase_C39"/>
    <property type="match status" value="1"/>
</dbReference>
<reference evidence="4 5" key="1">
    <citation type="submission" date="2019-10" db="EMBL/GenBank/DDBJ databases">
        <authorList>
            <person name="Dong K."/>
        </authorList>
    </citation>
    <scope>NUCLEOTIDE SEQUENCE [LARGE SCALE GENOMIC DNA]</scope>
    <source>
        <strain evidence="3">Dk386</strain>
        <strain evidence="4">dk386</strain>
        <strain evidence="2">Dk771</strain>
        <strain evidence="5">dk771</strain>
    </source>
</reference>
<protein>
    <submittedName>
        <fullName evidence="2">Peptidase C39</fullName>
    </submittedName>
</protein>
<evidence type="ECO:0000313" key="3">
    <source>
        <dbReference type="EMBL" id="QGA11755.1"/>
    </source>
</evidence>
<evidence type="ECO:0000259" key="1">
    <source>
        <dbReference type="Pfam" id="PF03412"/>
    </source>
</evidence>
<accession>A0A5Q0P3P1</accession>
<dbReference type="RefSeq" id="WP_153372382.1">
    <property type="nucleotide sequence ID" value="NZ_CP045650.1"/>
</dbReference>
<keyword evidence="4" id="KW-1185">Reference proteome</keyword>
<dbReference type="Proteomes" id="UP000480556">
    <property type="component" value="Unassembled WGS sequence"/>
</dbReference>
<dbReference type="AlphaFoldDB" id="A0A5Q0P3P1"/>
<dbReference type="Gene3D" id="3.90.70.10">
    <property type="entry name" value="Cysteine proteinases"/>
    <property type="match status" value="1"/>
</dbReference>
<evidence type="ECO:0000313" key="2">
    <source>
        <dbReference type="EMBL" id="MQW91340.1"/>
    </source>
</evidence>
<gene>
    <name evidence="3" type="ORF">GFH30_10360</name>
    <name evidence="2" type="ORF">GHJ48_02785</name>
</gene>
<dbReference type="InterPro" id="IPR005074">
    <property type="entry name" value="Peptidase_C39"/>
</dbReference>
<feature type="domain" description="Peptidase C39" evidence="1">
    <location>
        <begin position="8"/>
        <end position="66"/>
    </location>
</feature>
<dbReference type="GO" id="GO:0005524">
    <property type="term" value="F:ATP binding"/>
    <property type="evidence" value="ECO:0007669"/>
    <property type="project" value="InterPro"/>
</dbReference>
<dbReference type="GO" id="GO:0016020">
    <property type="term" value="C:membrane"/>
    <property type="evidence" value="ECO:0007669"/>
    <property type="project" value="InterPro"/>
</dbReference>
<evidence type="ECO:0000313" key="4">
    <source>
        <dbReference type="Proteomes" id="UP000327478"/>
    </source>
</evidence>
<name>A0A5Q0P3P1_9GAMM</name>
<evidence type="ECO:0000313" key="5">
    <source>
        <dbReference type="Proteomes" id="UP000480556"/>
    </source>
</evidence>